<name>K2RS41_MACPH</name>
<evidence type="ECO:0000313" key="1">
    <source>
        <dbReference type="EMBL" id="EKG15527.1"/>
    </source>
</evidence>
<dbReference type="Proteomes" id="UP000007129">
    <property type="component" value="Unassembled WGS sequence"/>
</dbReference>
<dbReference type="VEuPathDB" id="FungiDB:MPH_07267"/>
<protein>
    <submittedName>
        <fullName evidence="1">F-box domain-containing protein</fullName>
    </submittedName>
</protein>
<dbReference type="HOGENOM" id="CLU_029371_0_0_1"/>
<reference evidence="1 2" key="1">
    <citation type="journal article" date="2012" name="BMC Genomics">
        <title>Tools to kill: Genome of one of the most destructive plant pathogenic fungi Macrophomina phaseolina.</title>
        <authorList>
            <person name="Islam M.S."/>
            <person name="Haque M.S."/>
            <person name="Islam M.M."/>
            <person name="Emdad E.M."/>
            <person name="Halim A."/>
            <person name="Hossen Q.M.M."/>
            <person name="Hossain M.Z."/>
            <person name="Ahmed B."/>
            <person name="Rahim S."/>
            <person name="Rahman M.S."/>
            <person name="Alam M.M."/>
            <person name="Hou S."/>
            <person name="Wan X."/>
            <person name="Saito J.A."/>
            <person name="Alam M."/>
        </authorList>
    </citation>
    <scope>NUCLEOTIDE SEQUENCE [LARGE SCALE GENOMIC DNA]</scope>
    <source>
        <strain evidence="1 2">MS6</strain>
    </source>
</reference>
<dbReference type="OrthoDB" id="5296720at2759"/>
<dbReference type="EMBL" id="AHHD01000295">
    <property type="protein sequence ID" value="EKG15527.1"/>
    <property type="molecule type" value="Genomic_DNA"/>
</dbReference>
<evidence type="ECO:0000313" key="2">
    <source>
        <dbReference type="Proteomes" id="UP000007129"/>
    </source>
</evidence>
<accession>K2RS41</accession>
<organism evidence="1 2">
    <name type="scientific">Macrophomina phaseolina (strain MS6)</name>
    <name type="common">Charcoal rot fungus</name>
    <dbReference type="NCBI Taxonomy" id="1126212"/>
    <lineage>
        <taxon>Eukaryota</taxon>
        <taxon>Fungi</taxon>
        <taxon>Dikarya</taxon>
        <taxon>Ascomycota</taxon>
        <taxon>Pezizomycotina</taxon>
        <taxon>Dothideomycetes</taxon>
        <taxon>Dothideomycetes incertae sedis</taxon>
        <taxon>Botryosphaeriales</taxon>
        <taxon>Botryosphaeriaceae</taxon>
        <taxon>Macrophomina</taxon>
    </lineage>
</organism>
<dbReference type="STRING" id="1126212.K2RS41"/>
<dbReference type="InParanoid" id="K2RS41"/>
<dbReference type="eggNOG" id="ENOG502STPP">
    <property type="taxonomic scope" value="Eukaryota"/>
</dbReference>
<dbReference type="AlphaFoldDB" id="K2RS41"/>
<gene>
    <name evidence="1" type="ORF">MPH_07267</name>
</gene>
<proteinExistence type="predicted"/>
<sequence>MEHLAEELCLQLISHLDRGAPSDAHFFHEPDPSTFTSFRDHPLKQLSLVSQKWRRIVNPLLFQHLRFTLHILDDERNEWTPDSAPELAQIRHFLASLGARRSVSSLVVRALGEIYGPPSCDVRTMSSTFWLAIFQHIEPACIKLLAPPAALTRFTACNGDLDHSWAFDQKYHILELRQSPAAVHAALQAPVSNITGLLASRTWCHVGYNEGSSLPAYNLYEYQHYVSPCLLPHLLERMTWAVSTTTTSLTYVAIFPTSSNIFRLARDITAAPDRCKLTFQLAPEPTSAILHERHRMKRAQPADLWVELDRGYELLAGCVFHTSRHSQCWDVRSRDYRWSALVDTLDDKQHLGRLKDHGWVRTGGEWVLGGR</sequence>
<comment type="caution">
    <text evidence="1">The sequence shown here is derived from an EMBL/GenBank/DDBJ whole genome shotgun (WGS) entry which is preliminary data.</text>
</comment>